<accession>A0AA36JJB9</accession>
<dbReference type="Proteomes" id="UP001178507">
    <property type="component" value="Unassembled WGS sequence"/>
</dbReference>
<dbReference type="PANTHER" id="PTHR45628">
    <property type="entry name" value="VOLTAGE-DEPENDENT CALCIUM CHANNEL TYPE A SUBUNIT ALPHA-1"/>
    <property type="match status" value="1"/>
</dbReference>
<evidence type="ECO:0000256" key="8">
    <source>
        <dbReference type="ARBA" id="ARBA00022882"/>
    </source>
</evidence>
<evidence type="ECO:0000256" key="3">
    <source>
        <dbReference type="ARBA" id="ARBA00022553"/>
    </source>
</evidence>
<evidence type="ECO:0000256" key="11">
    <source>
        <dbReference type="ARBA" id="ARBA00023136"/>
    </source>
</evidence>
<comment type="caution">
    <text evidence="16">The sequence shown here is derived from an EMBL/GenBank/DDBJ whole genome shotgun (WGS) entry which is preliminary data.</text>
</comment>
<dbReference type="InterPro" id="IPR005821">
    <property type="entry name" value="Ion_trans_dom"/>
</dbReference>
<evidence type="ECO:0000256" key="5">
    <source>
        <dbReference type="ARBA" id="ARBA00022673"/>
    </source>
</evidence>
<dbReference type="GO" id="GO:0005509">
    <property type="term" value="F:calcium ion binding"/>
    <property type="evidence" value="ECO:0007669"/>
    <property type="project" value="InterPro"/>
</dbReference>
<name>A0AA36JJB9_9DINO</name>
<evidence type="ECO:0000256" key="2">
    <source>
        <dbReference type="ARBA" id="ARBA00022448"/>
    </source>
</evidence>
<dbReference type="InterPro" id="IPR002048">
    <property type="entry name" value="EF_hand_dom"/>
</dbReference>
<feature type="transmembrane region" description="Helical" evidence="14">
    <location>
        <begin position="262"/>
        <end position="288"/>
    </location>
</feature>
<comment type="subcellular location">
    <subcellularLocation>
        <location evidence="1">Membrane</location>
        <topology evidence="1">Multi-pass membrane protein</topology>
    </subcellularLocation>
</comment>
<dbReference type="PROSITE" id="PS00018">
    <property type="entry name" value="EF_HAND_1"/>
    <property type="match status" value="1"/>
</dbReference>
<dbReference type="Gene3D" id="1.20.120.350">
    <property type="entry name" value="Voltage-gated potassium channels. Chain C"/>
    <property type="match status" value="1"/>
</dbReference>
<evidence type="ECO:0000256" key="13">
    <source>
        <dbReference type="ARBA" id="ARBA00023303"/>
    </source>
</evidence>
<keyword evidence="5" id="KW-0107">Calcium channel</keyword>
<dbReference type="GO" id="GO:0005891">
    <property type="term" value="C:voltage-gated calcium channel complex"/>
    <property type="evidence" value="ECO:0007669"/>
    <property type="project" value="TreeGrafter"/>
</dbReference>
<keyword evidence="12" id="KW-0325">Glycoprotein</keyword>
<evidence type="ECO:0000256" key="14">
    <source>
        <dbReference type="SAM" id="Phobius"/>
    </source>
</evidence>
<keyword evidence="7" id="KW-0106">Calcium</keyword>
<proteinExistence type="predicted"/>
<evidence type="ECO:0000313" key="16">
    <source>
        <dbReference type="EMBL" id="CAJ1407298.1"/>
    </source>
</evidence>
<dbReference type="PANTHER" id="PTHR45628:SF7">
    <property type="entry name" value="VOLTAGE-DEPENDENT CALCIUM CHANNEL TYPE A SUBUNIT ALPHA-1"/>
    <property type="match status" value="1"/>
</dbReference>
<feature type="domain" description="EF-hand" evidence="15">
    <location>
        <begin position="401"/>
        <end position="436"/>
    </location>
</feature>
<dbReference type="GO" id="GO:0008331">
    <property type="term" value="F:high voltage-gated calcium channel activity"/>
    <property type="evidence" value="ECO:0007669"/>
    <property type="project" value="TreeGrafter"/>
</dbReference>
<protein>
    <recommendedName>
        <fullName evidence="15">EF-hand domain-containing protein</fullName>
    </recommendedName>
</protein>
<dbReference type="Gene3D" id="1.10.238.10">
    <property type="entry name" value="EF-hand"/>
    <property type="match status" value="1"/>
</dbReference>
<dbReference type="AlphaFoldDB" id="A0AA36JJB9"/>
<dbReference type="SUPFAM" id="SSF81324">
    <property type="entry name" value="Voltage-gated potassium channels"/>
    <property type="match status" value="1"/>
</dbReference>
<evidence type="ECO:0000256" key="1">
    <source>
        <dbReference type="ARBA" id="ARBA00004141"/>
    </source>
</evidence>
<keyword evidence="6 14" id="KW-0812">Transmembrane</keyword>
<dbReference type="EMBL" id="CAUJNA010003666">
    <property type="protein sequence ID" value="CAJ1407298.1"/>
    <property type="molecule type" value="Genomic_DNA"/>
</dbReference>
<dbReference type="PROSITE" id="PS50222">
    <property type="entry name" value="EF_HAND_2"/>
    <property type="match status" value="1"/>
</dbReference>
<dbReference type="InterPro" id="IPR050599">
    <property type="entry name" value="VDCC_alpha-1_subunit"/>
</dbReference>
<evidence type="ECO:0000256" key="6">
    <source>
        <dbReference type="ARBA" id="ARBA00022692"/>
    </source>
</evidence>
<organism evidence="16 17">
    <name type="scientific">Effrenium voratum</name>
    <dbReference type="NCBI Taxonomy" id="2562239"/>
    <lineage>
        <taxon>Eukaryota</taxon>
        <taxon>Sar</taxon>
        <taxon>Alveolata</taxon>
        <taxon>Dinophyceae</taxon>
        <taxon>Suessiales</taxon>
        <taxon>Symbiodiniaceae</taxon>
        <taxon>Effrenium</taxon>
    </lineage>
</organism>
<dbReference type="Gene3D" id="1.10.287.70">
    <property type="match status" value="1"/>
</dbReference>
<keyword evidence="17" id="KW-1185">Reference proteome</keyword>
<dbReference type="GO" id="GO:0098703">
    <property type="term" value="P:calcium ion import across plasma membrane"/>
    <property type="evidence" value="ECO:0007669"/>
    <property type="project" value="TreeGrafter"/>
</dbReference>
<gene>
    <name evidence="16" type="ORF">EVOR1521_LOCUS29031</name>
</gene>
<keyword evidence="4" id="KW-0109">Calcium transport</keyword>
<keyword evidence="13" id="KW-0407">Ion channel</keyword>
<keyword evidence="11 14" id="KW-0472">Membrane</keyword>
<evidence type="ECO:0000259" key="15">
    <source>
        <dbReference type="PROSITE" id="PS50222"/>
    </source>
</evidence>
<sequence>MTEQEPGQPHQGASFIQALDIVYHQLKAAHERELQTLQQNATQRPLEAKEALTAPPAEKLKHQASLSRAHLDDLLQPPPKTCSGEGFWAGMQHITQFQRSQSLAQGGKGKAKPPVTRIERLVARPSFQIWCSVVILMNCLRVAFYTENSYARLDGLEKGVTNFWFDAPFAVWFCFEVCLRMYAAGIRSFYCDEDKYWNIFDTLLALESALSLMMRLTTARFSALRVLCIFRVARLVKHMDMVQGLRRMRAVFIALSTSVHDFASAAVVVGVVLFAYSVFLSMAAASYFERMDQLNSEQPLSAEQLQEVAQVVETFGSLPNMMVSLWAAISGGDDWMSYGDLLKKMDPAHRYFWTFVCFTAFSVVGLLNVVTGVFVDSAVSAAEACKSEDEVTASQRKEEEVEEKKLKAVLVKADEDGSGHITSEELDEHLAERNNQALWSHLGFAPKQVKMIFKLKERWAQNREGTDKVDELLFFMRKCKGPASHVDILSLMYDHMQLATSMQGNFTALQKSIDKLEQKLGASGQESDELIDFSM</sequence>
<keyword evidence="8" id="KW-0851">Voltage-gated channel</keyword>
<keyword evidence="9 14" id="KW-1133">Transmembrane helix</keyword>
<evidence type="ECO:0000256" key="7">
    <source>
        <dbReference type="ARBA" id="ARBA00022837"/>
    </source>
</evidence>
<keyword evidence="2" id="KW-0813">Transport</keyword>
<evidence type="ECO:0000313" key="17">
    <source>
        <dbReference type="Proteomes" id="UP001178507"/>
    </source>
</evidence>
<dbReference type="InterPro" id="IPR027359">
    <property type="entry name" value="Volt_channel_dom_sf"/>
</dbReference>
<evidence type="ECO:0000256" key="4">
    <source>
        <dbReference type="ARBA" id="ARBA00022568"/>
    </source>
</evidence>
<keyword evidence="10" id="KW-0406">Ion transport</keyword>
<evidence type="ECO:0000256" key="9">
    <source>
        <dbReference type="ARBA" id="ARBA00022989"/>
    </source>
</evidence>
<evidence type="ECO:0000256" key="10">
    <source>
        <dbReference type="ARBA" id="ARBA00023065"/>
    </source>
</evidence>
<keyword evidence="3" id="KW-0597">Phosphoprotein</keyword>
<dbReference type="InterPro" id="IPR018247">
    <property type="entry name" value="EF_Hand_1_Ca_BS"/>
</dbReference>
<dbReference type="Pfam" id="PF00520">
    <property type="entry name" value="Ion_trans"/>
    <property type="match status" value="1"/>
</dbReference>
<reference evidence="16" key="1">
    <citation type="submission" date="2023-08" db="EMBL/GenBank/DDBJ databases">
        <authorList>
            <person name="Chen Y."/>
            <person name="Shah S."/>
            <person name="Dougan E. K."/>
            <person name="Thang M."/>
            <person name="Chan C."/>
        </authorList>
    </citation>
    <scope>NUCLEOTIDE SEQUENCE</scope>
</reference>
<evidence type="ECO:0000256" key="12">
    <source>
        <dbReference type="ARBA" id="ARBA00023180"/>
    </source>
</evidence>
<feature type="transmembrane region" description="Helical" evidence="14">
    <location>
        <begin position="351"/>
        <end position="375"/>
    </location>
</feature>